<sequence>MYKSAHEEFFDFILKSHVSDPKLNLSHETKSNESLEKKKLSGTPTRNIKSELDENVHTSNKSRKKNRKLNIEDNSMLLTEHPKTTNELLKELAQTVKEGQSLQKDVEVLKKVVFNQNSRSNQFCFVPNGLEIVGFNSTELDQPKDNLISNSYLEEKNLGFSGQLEYYVNNIESIDYGQKSGIQPISVPILRMNTIDTRKNVLNTHSVAQHFKFNLMRILKRIKQTEEVQVYIRSLYQQLKSEMICHIEEEKAIVAKLIDELKSIHNVNFKYKSSLREKDTLIVKLNGSIDTLNVENKDLSEKYDTIFKEKRLFEKEMSTRLHNLEKENNDLKSFVEKIKDEHEQTKSELKKAKEQSSEFDKFMSQLKSMGIIEKIDGSKYLVNNENRTLNDELKFLKDLLKDKRDREELLHKNISQLSDENSKLNTNYKENKTCLDKKIRENCILQSILENYKERIGELEEKNCSLQSEINNWKIKIELGIEEEKKTKIKILELESELQSCKHELNAKSLEFNNSLSRLGQAYVELNETKQSLKDSKYELENFREKIKSMNRENKELNDALSSQFHLNRKKEIEIESLKKDYEKITNNLENEKLSNNNLRNKITELEINCSKIENERFEIHKELNNRCIIEIEKKESLEKVSKEYSELKKELVQKDVQINKLKDELKETVSRFESESLNKINLLENQLNEKYKRDIHAIEESKRNICIENENLLEEMIHQKKMIQELIYEKISLNSEVNSLKEAAEVNKKQFENSIQILSKELSALQELGSSKIIDYHEESNVRSFIKHILKQNSEVDLRDAENCINQVELHQIQSTTAPPSNYSVLKTENDYFSLDQNIFNDKFLNTPIMECSDFFQVEASLSAQCEMAYIDIISQTERFKDLSNKLKSLEEILIRNGEKSISEIVLTLFCDLENMGISSKELLKIVNSENKSKIEIDNELSNKITEISRAWVLEAEASKQILDNAHKIRNAAAKERMMWIEKKFK</sequence>
<feature type="coiled-coil region" evidence="1">
    <location>
        <begin position="724"/>
        <end position="769"/>
    </location>
</feature>
<dbReference type="EMBL" id="CP044419">
    <property type="protein sequence ID" value="QOY42166.1"/>
    <property type="molecule type" value="Genomic_DNA"/>
</dbReference>
<feature type="region of interest" description="Disordered" evidence="2">
    <location>
        <begin position="24"/>
        <end position="45"/>
    </location>
</feature>
<gene>
    <name evidence="3" type="ORF">CPATCC_001778</name>
</gene>
<evidence type="ECO:0008006" key="5">
    <source>
        <dbReference type="Google" id="ProtNLM"/>
    </source>
</evidence>
<protein>
    <recommendedName>
        <fullName evidence="5">Coiled coil protein</fullName>
    </recommendedName>
</protein>
<reference evidence="3 4" key="1">
    <citation type="submission" date="2019-09" db="EMBL/GenBank/DDBJ databases">
        <title>Consistent, comparative and evidence-based genome assembly and annotation for Cryptosporidium parvum, C. hominis and C. tyzzeri.</title>
        <authorList>
            <person name="Baptista R.P."/>
            <person name="Li Y."/>
            <person name="Sateriale A."/>
            <person name="Ansell B."/>
            <person name="Jex A."/>
            <person name="Sanders M."/>
            <person name="Brooks K."/>
            <person name="Tracey A."/>
            <person name="Berriman M."/>
            <person name="Striepen B."/>
            <person name="Cotton J.A."/>
            <person name="Kissinger J.C."/>
        </authorList>
    </citation>
    <scope>NUCLEOTIDE SEQUENCE [LARGE SCALE GENOMIC DNA]</scope>
    <source>
        <strain evidence="3 4">IOWA-ATCC</strain>
    </source>
</reference>
<evidence type="ECO:0000256" key="1">
    <source>
        <dbReference type="SAM" id="Coils"/>
    </source>
</evidence>
<proteinExistence type="predicted"/>
<dbReference type="Proteomes" id="UP000593906">
    <property type="component" value="Chromosome 4"/>
</dbReference>
<dbReference type="PANTHER" id="PTHR23159">
    <property type="entry name" value="CENTROSOMAL PROTEIN 2"/>
    <property type="match status" value="1"/>
</dbReference>
<evidence type="ECO:0000313" key="3">
    <source>
        <dbReference type="EMBL" id="QOY42166.1"/>
    </source>
</evidence>
<accession>A0A7S7LIX7</accession>
<feature type="coiled-coil region" evidence="1">
    <location>
        <begin position="386"/>
        <end position="420"/>
    </location>
</feature>
<feature type="coiled-coil region" evidence="1">
    <location>
        <begin position="449"/>
        <end position="665"/>
    </location>
</feature>
<dbReference type="OMA" id="DMETKNR"/>
<dbReference type="VEuPathDB" id="CryptoDB:CPATCC_0019920"/>
<dbReference type="AlphaFoldDB" id="A0A7S7LIX7"/>
<feature type="compositionally biased region" description="Basic and acidic residues" evidence="2">
    <location>
        <begin position="24"/>
        <end position="39"/>
    </location>
</feature>
<name>A0A7S7LIX7_CRYPV</name>
<evidence type="ECO:0000256" key="2">
    <source>
        <dbReference type="SAM" id="MobiDB-lite"/>
    </source>
</evidence>
<evidence type="ECO:0000313" key="4">
    <source>
        <dbReference type="Proteomes" id="UP000593906"/>
    </source>
</evidence>
<feature type="coiled-coil region" evidence="1">
    <location>
        <begin position="282"/>
        <end position="355"/>
    </location>
</feature>
<keyword evidence="1" id="KW-0175">Coiled coil</keyword>
<organism evidence="3 4">
    <name type="scientific">Cryptosporidium parvum</name>
    <dbReference type="NCBI Taxonomy" id="5807"/>
    <lineage>
        <taxon>Eukaryota</taxon>
        <taxon>Sar</taxon>
        <taxon>Alveolata</taxon>
        <taxon>Apicomplexa</taxon>
        <taxon>Conoidasida</taxon>
        <taxon>Coccidia</taxon>
        <taxon>Eucoccidiorida</taxon>
        <taxon>Eimeriorina</taxon>
        <taxon>Cryptosporidiidae</taxon>
        <taxon>Cryptosporidium</taxon>
    </lineage>
</organism>
<dbReference type="PANTHER" id="PTHR23159:SF31">
    <property type="entry name" value="CENTROSOME-ASSOCIATED PROTEIN CEP250 ISOFORM X1"/>
    <property type="match status" value="1"/>
</dbReference>